<dbReference type="EC" id="1.3.1.104" evidence="11"/>
<evidence type="ECO:0000256" key="6">
    <source>
        <dbReference type="ARBA" id="ARBA00022946"/>
    </source>
</evidence>
<dbReference type="InterPro" id="IPR020843">
    <property type="entry name" value="ER"/>
</dbReference>
<dbReference type="CDD" id="cd08290">
    <property type="entry name" value="ETR"/>
    <property type="match status" value="1"/>
</dbReference>
<keyword evidence="7" id="KW-0560">Oxidoreductase</keyword>
<keyword evidence="6" id="KW-0809">Transit peptide</keyword>
<evidence type="ECO:0000259" key="15">
    <source>
        <dbReference type="SMART" id="SM00829"/>
    </source>
</evidence>
<gene>
    <name evidence="16" type="ORF">X798_07898</name>
</gene>
<sequence>MARNMAVCHRSCSYRCLTSKQLVYDSYGDPEKVLYLREVEIDSKPGLDKVRVRFLASPVNPADINQVQGVYPIKLPLPAVGGNEMIGEVEEVGDGTSELSPGDRVIASHAGIGTWQTYANINEKDLIKIDRDLSLEASAFFQVNPPTAYRMLRDFVKLRPGDLIVQNGGNSAVGRAVIQLAKAWGYRTMSLIRERSNFAEVADELKMLGADYVLTENELLKEIKTKANSARLALNCVGGRSTLLLINCLENDGVMVTYGGMSKQPIQVINFKLYREIDAPTGPFIFKNIQLHGFWMSHWYTLPENEVKKKKMFSELANLIRNRELRPTNFYKIKLDDWQKAISNTINSLGGKQLFVH</sequence>
<dbReference type="InterPro" id="IPR051034">
    <property type="entry name" value="Mito_Enoyl-ACP_Reductase"/>
</dbReference>
<feature type="domain" description="Enoyl reductase (ER)" evidence="15">
    <location>
        <begin position="28"/>
        <end position="355"/>
    </location>
</feature>
<dbReference type="Gene3D" id="3.90.180.10">
    <property type="entry name" value="Medium-chain alcohol dehydrogenases, catalytic domain"/>
    <property type="match status" value="1"/>
</dbReference>
<keyword evidence="5" id="KW-0521">NADP</keyword>
<protein>
    <recommendedName>
        <fullName evidence="12">Enoyl-[acyl-carrier-protein] reductase, mitochondrial</fullName>
        <ecNumber evidence="11">1.3.1.104</ecNumber>
    </recommendedName>
    <alternativeName>
        <fullName evidence="13">2-enoyl thioester reductase</fullName>
    </alternativeName>
</protein>
<comment type="subcellular location">
    <subcellularLocation>
        <location evidence="1">Mitochondrion</location>
    </subcellularLocation>
</comment>
<comment type="catalytic activity">
    <reaction evidence="14">
        <text>a 2,3-saturated acyl-[ACP] + NADP(+) = a (2E)-enoyl-[ACP] + NADPH + H(+)</text>
        <dbReference type="Rhea" id="RHEA:22564"/>
        <dbReference type="Rhea" id="RHEA-COMP:9925"/>
        <dbReference type="Rhea" id="RHEA-COMP:9926"/>
        <dbReference type="ChEBI" id="CHEBI:15378"/>
        <dbReference type="ChEBI" id="CHEBI:57783"/>
        <dbReference type="ChEBI" id="CHEBI:58349"/>
        <dbReference type="ChEBI" id="CHEBI:78784"/>
        <dbReference type="ChEBI" id="CHEBI:78785"/>
        <dbReference type="EC" id="1.3.1.104"/>
    </reaction>
</comment>
<dbReference type="GO" id="GO:0005739">
    <property type="term" value="C:mitochondrion"/>
    <property type="evidence" value="ECO:0007669"/>
    <property type="project" value="UniProtKB-SubCell"/>
</dbReference>
<proteinExistence type="inferred from homology"/>
<evidence type="ECO:0000256" key="3">
    <source>
        <dbReference type="ARBA" id="ARBA00022516"/>
    </source>
</evidence>
<reference evidence="16 17" key="1">
    <citation type="submission" date="2015-12" db="EMBL/GenBank/DDBJ databases">
        <title>Draft genome of the nematode, Onchocerca flexuosa.</title>
        <authorList>
            <person name="Mitreva M."/>
        </authorList>
    </citation>
    <scope>NUCLEOTIDE SEQUENCE [LARGE SCALE GENOMIC DNA]</scope>
    <source>
        <strain evidence="16">Red Deer</strain>
    </source>
</reference>
<evidence type="ECO:0000256" key="14">
    <source>
        <dbReference type="ARBA" id="ARBA00048843"/>
    </source>
</evidence>
<evidence type="ECO:0000256" key="1">
    <source>
        <dbReference type="ARBA" id="ARBA00004173"/>
    </source>
</evidence>
<name>A0A238BID9_9BILA</name>
<comment type="similarity">
    <text evidence="2">Belongs to the zinc-containing alcohol dehydrogenase family. Quinone oxidoreductase subfamily.</text>
</comment>
<dbReference type="PANTHER" id="PTHR43981:SF2">
    <property type="entry name" value="ENOYL-[ACYL-CARRIER-PROTEIN] REDUCTASE, MITOCHONDRIAL"/>
    <property type="match status" value="1"/>
</dbReference>
<dbReference type="Gene3D" id="3.40.50.720">
    <property type="entry name" value="NAD(P)-binding Rossmann-like Domain"/>
    <property type="match status" value="1"/>
</dbReference>
<keyword evidence="3" id="KW-0444">Lipid biosynthesis</keyword>
<dbReference type="GO" id="GO:0141148">
    <property type="term" value="F:enoyl-[acyl-carrier-protein] reductase (NADPH) activity"/>
    <property type="evidence" value="ECO:0007669"/>
    <property type="project" value="UniProtKB-EC"/>
</dbReference>
<keyword evidence="8" id="KW-0443">Lipid metabolism</keyword>
<dbReference type="AlphaFoldDB" id="A0A238BID9"/>
<evidence type="ECO:0000256" key="4">
    <source>
        <dbReference type="ARBA" id="ARBA00022832"/>
    </source>
</evidence>
<evidence type="ECO:0000256" key="12">
    <source>
        <dbReference type="ARBA" id="ARBA00041058"/>
    </source>
</evidence>
<dbReference type="Pfam" id="PF08240">
    <property type="entry name" value="ADH_N"/>
    <property type="match status" value="1"/>
</dbReference>
<dbReference type="SMART" id="SM00829">
    <property type="entry name" value="PKS_ER"/>
    <property type="match status" value="1"/>
</dbReference>
<accession>A0A238BID9</accession>
<dbReference type="InterPro" id="IPR036291">
    <property type="entry name" value="NAD(P)-bd_dom_sf"/>
</dbReference>
<organism evidence="16 17">
    <name type="scientific">Onchocerca flexuosa</name>
    <dbReference type="NCBI Taxonomy" id="387005"/>
    <lineage>
        <taxon>Eukaryota</taxon>
        <taxon>Metazoa</taxon>
        <taxon>Ecdysozoa</taxon>
        <taxon>Nematoda</taxon>
        <taxon>Chromadorea</taxon>
        <taxon>Rhabditida</taxon>
        <taxon>Spirurina</taxon>
        <taxon>Spiruromorpha</taxon>
        <taxon>Filarioidea</taxon>
        <taxon>Onchocercidae</taxon>
        <taxon>Onchocerca</taxon>
    </lineage>
</organism>
<evidence type="ECO:0000256" key="11">
    <source>
        <dbReference type="ARBA" id="ARBA00038963"/>
    </source>
</evidence>
<dbReference type="GO" id="GO:0006633">
    <property type="term" value="P:fatty acid biosynthetic process"/>
    <property type="evidence" value="ECO:0007669"/>
    <property type="project" value="UniProtKB-KW"/>
</dbReference>
<dbReference type="SUPFAM" id="SSF50129">
    <property type="entry name" value="GroES-like"/>
    <property type="match status" value="1"/>
</dbReference>
<evidence type="ECO:0000256" key="9">
    <source>
        <dbReference type="ARBA" id="ARBA00023128"/>
    </source>
</evidence>
<evidence type="ECO:0000313" key="17">
    <source>
        <dbReference type="Proteomes" id="UP000242913"/>
    </source>
</evidence>
<dbReference type="PANTHER" id="PTHR43981">
    <property type="entry name" value="ENOYL-[ACYL-CARRIER-PROTEIN] REDUCTASE, MITOCHONDRIAL"/>
    <property type="match status" value="1"/>
</dbReference>
<dbReference type="InterPro" id="IPR013154">
    <property type="entry name" value="ADH-like_N"/>
</dbReference>
<dbReference type="EMBL" id="KZ271537">
    <property type="protein sequence ID" value="OZC05131.1"/>
    <property type="molecule type" value="Genomic_DNA"/>
</dbReference>
<evidence type="ECO:0000256" key="2">
    <source>
        <dbReference type="ARBA" id="ARBA00010371"/>
    </source>
</evidence>
<dbReference type="Pfam" id="PF00107">
    <property type="entry name" value="ADH_zinc_N"/>
    <property type="match status" value="1"/>
</dbReference>
<keyword evidence="9" id="KW-0496">Mitochondrion</keyword>
<dbReference type="InterPro" id="IPR013149">
    <property type="entry name" value="ADH-like_C"/>
</dbReference>
<dbReference type="OrthoDB" id="7482721at2759"/>
<dbReference type="FunFam" id="3.40.50.720:FF:000112">
    <property type="entry name" value="Enoyl-[acyl-carrier-protein] reductase 1, mitochondrial"/>
    <property type="match status" value="1"/>
</dbReference>
<evidence type="ECO:0000256" key="7">
    <source>
        <dbReference type="ARBA" id="ARBA00023002"/>
    </source>
</evidence>
<evidence type="ECO:0000256" key="13">
    <source>
        <dbReference type="ARBA" id="ARBA00042123"/>
    </source>
</evidence>
<dbReference type="SUPFAM" id="SSF51735">
    <property type="entry name" value="NAD(P)-binding Rossmann-fold domains"/>
    <property type="match status" value="1"/>
</dbReference>
<evidence type="ECO:0000256" key="8">
    <source>
        <dbReference type="ARBA" id="ARBA00023098"/>
    </source>
</evidence>
<keyword evidence="17" id="KW-1185">Reference proteome</keyword>
<dbReference type="InterPro" id="IPR011032">
    <property type="entry name" value="GroES-like_sf"/>
</dbReference>
<evidence type="ECO:0000256" key="10">
    <source>
        <dbReference type="ARBA" id="ARBA00023160"/>
    </source>
</evidence>
<keyword evidence="4" id="KW-0276">Fatty acid metabolism</keyword>
<dbReference type="Proteomes" id="UP000242913">
    <property type="component" value="Unassembled WGS sequence"/>
</dbReference>
<evidence type="ECO:0000256" key="5">
    <source>
        <dbReference type="ARBA" id="ARBA00022857"/>
    </source>
</evidence>
<evidence type="ECO:0000313" key="16">
    <source>
        <dbReference type="EMBL" id="OZC05131.1"/>
    </source>
</evidence>
<keyword evidence="10" id="KW-0275">Fatty acid biosynthesis</keyword>